<evidence type="ECO:0000313" key="9">
    <source>
        <dbReference type="EMBL" id="MZP29894.1"/>
    </source>
</evidence>
<dbReference type="SUPFAM" id="SSF53335">
    <property type="entry name" value="S-adenosyl-L-methionine-dependent methyltransferases"/>
    <property type="match status" value="1"/>
</dbReference>
<dbReference type="GO" id="GO:0006298">
    <property type="term" value="P:mismatch repair"/>
    <property type="evidence" value="ECO:0007669"/>
    <property type="project" value="TreeGrafter"/>
</dbReference>
<evidence type="ECO:0000256" key="1">
    <source>
        <dbReference type="ARBA" id="ARBA00006594"/>
    </source>
</evidence>
<dbReference type="OrthoDB" id="9805629at2"/>
<dbReference type="EC" id="2.1.1.72" evidence="2 8"/>
<dbReference type="AlphaFoldDB" id="A0A845L4X4"/>
<comment type="caution">
    <text evidence="9">The sequence shown here is derived from an EMBL/GenBank/DDBJ whole genome shotgun (WGS) entry which is preliminary data.</text>
</comment>
<keyword evidence="10" id="KW-1185">Reference proteome</keyword>
<dbReference type="PANTHER" id="PTHR30481">
    <property type="entry name" value="DNA ADENINE METHYLASE"/>
    <property type="match status" value="1"/>
</dbReference>
<feature type="binding site" evidence="7">
    <location>
        <position position="180"/>
    </location>
    <ligand>
        <name>S-adenosyl-L-methionine</name>
        <dbReference type="ChEBI" id="CHEBI:59789"/>
    </ligand>
</feature>
<dbReference type="InterPro" id="IPR012263">
    <property type="entry name" value="M_m6A_EcoRV"/>
</dbReference>
<dbReference type="GO" id="GO:0009007">
    <property type="term" value="F:site-specific DNA-methyltransferase (adenine-specific) activity"/>
    <property type="evidence" value="ECO:0007669"/>
    <property type="project" value="UniProtKB-UniRule"/>
</dbReference>
<dbReference type="GO" id="GO:1904047">
    <property type="term" value="F:S-adenosyl-L-methionine binding"/>
    <property type="evidence" value="ECO:0007669"/>
    <property type="project" value="TreeGrafter"/>
</dbReference>
<evidence type="ECO:0000256" key="7">
    <source>
        <dbReference type="PIRSR" id="PIRSR000398-1"/>
    </source>
</evidence>
<name>A0A845L4X4_9FIRM</name>
<dbReference type="PRINTS" id="PR00505">
    <property type="entry name" value="D12N6MTFRASE"/>
</dbReference>
<dbReference type="InterPro" id="IPR002052">
    <property type="entry name" value="DNA_methylase_N6_adenine_CS"/>
</dbReference>
<evidence type="ECO:0000256" key="8">
    <source>
        <dbReference type="RuleBase" id="RU361257"/>
    </source>
</evidence>
<accession>A0A845L4X4</accession>
<dbReference type="Proteomes" id="UP000463470">
    <property type="component" value="Unassembled WGS sequence"/>
</dbReference>
<comment type="similarity">
    <text evidence="1 8">Belongs to the N(4)/N(6)-methyltransferase family.</text>
</comment>
<comment type="catalytic activity">
    <reaction evidence="6 8">
        <text>a 2'-deoxyadenosine in DNA + S-adenosyl-L-methionine = an N(6)-methyl-2'-deoxyadenosine in DNA + S-adenosyl-L-homocysteine + H(+)</text>
        <dbReference type="Rhea" id="RHEA:15197"/>
        <dbReference type="Rhea" id="RHEA-COMP:12418"/>
        <dbReference type="Rhea" id="RHEA-COMP:12419"/>
        <dbReference type="ChEBI" id="CHEBI:15378"/>
        <dbReference type="ChEBI" id="CHEBI:57856"/>
        <dbReference type="ChEBI" id="CHEBI:59789"/>
        <dbReference type="ChEBI" id="CHEBI:90615"/>
        <dbReference type="ChEBI" id="CHEBI:90616"/>
        <dbReference type="EC" id="2.1.1.72"/>
    </reaction>
</comment>
<evidence type="ECO:0000256" key="3">
    <source>
        <dbReference type="ARBA" id="ARBA00022603"/>
    </source>
</evidence>
<dbReference type="GO" id="GO:0009307">
    <property type="term" value="P:DNA restriction-modification system"/>
    <property type="evidence" value="ECO:0007669"/>
    <property type="project" value="InterPro"/>
</dbReference>
<protein>
    <recommendedName>
        <fullName evidence="2 8">Site-specific DNA-methyltransferase (adenine-specific)</fullName>
        <ecNumber evidence="2 8">2.1.1.72</ecNumber>
    </recommendedName>
</protein>
<dbReference type="GO" id="GO:0043565">
    <property type="term" value="F:sequence-specific DNA binding"/>
    <property type="evidence" value="ECO:0007669"/>
    <property type="project" value="TreeGrafter"/>
</dbReference>
<evidence type="ECO:0000256" key="5">
    <source>
        <dbReference type="ARBA" id="ARBA00022691"/>
    </source>
</evidence>
<keyword evidence="3 8" id="KW-0489">Methyltransferase</keyword>
<keyword evidence="4 8" id="KW-0808">Transferase</keyword>
<evidence type="ECO:0000256" key="2">
    <source>
        <dbReference type="ARBA" id="ARBA00011900"/>
    </source>
</evidence>
<dbReference type="Pfam" id="PF02086">
    <property type="entry name" value="MethyltransfD12"/>
    <property type="match status" value="1"/>
</dbReference>
<proteinExistence type="inferred from homology"/>
<dbReference type="InterPro" id="IPR029063">
    <property type="entry name" value="SAM-dependent_MTases_sf"/>
</dbReference>
<evidence type="ECO:0000256" key="4">
    <source>
        <dbReference type="ARBA" id="ARBA00022679"/>
    </source>
</evidence>
<dbReference type="RefSeq" id="WP_161258190.1">
    <property type="nucleotide sequence ID" value="NZ_WXEY01000008.1"/>
</dbReference>
<organism evidence="9 10">
    <name type="scientific">Heliomicrobium undosum</name>
    <dbReference type="NCBI Taxonomy" id="121734"/>
    <lineage>
        <taxon>Bacteria</taxon>
        <taxon>Bacillati</taxon>
        <taxon>Bacillota</taxon>
        <taxon>Clostridia</taxon>
        <taxon>Eubacteriales</taxon>
        <taxon>Heliobacteriaceae</taxon>
        <taxon>Heliomicrobium</taxon>
    </lineage>
</organism>
<dbReference type="Gene3D" id="1.10.1020.10">
    <property type="entry name" value="Adenine-specific Methyltransferase, Domain 2"/>
    <property type="match status" value="1"/>
</dbReference>
<sequence length="268" mass="30700">MRQRPFLKWAGNKYRIIHRIQAVLPAGNRLIEPFAGSAAVFLNTGFKENLLADSNDDLIRLYQTVKTGGEDFIEYCRSFFTEENNQPERYYEFRERFNTTDDGVLKSALFIYLNRHGYNGLCRYNASGKFNAPVGRYKKPYFPERELRFFTEKARDAEFLCQDFTQTMATARPGDVVYCDPPYVPLSQTSNFTSYSAGGFGESEQWILAELARRLAEQGVSVLISNHDTDFTQKAYDAARIERFHVQRFVSCDGANRGKAGELLALFG</sequence>
<dbReference type="EMBL" id="WXEY01000008">
    <property type="protein sequence ID" value="MZP29894.1"/>
    <property type="molecule type" value="Genomic_DNA"/>
</dbReference>
<dbReference type="PROSITE" id="PS00092">
    <property type="entry name" value="N6_MTASE"/>
    <property type="match status" value="1"/>
</dbReference>
<feature type="binding site" evidence="7">
    <location>
        <position position="53"/>
    </location>
    <ligand>
        <name>S-adenosyl-L-methionine</name>
        <dbReference type="ChEBI" id="CHEBI:59789"/>
    </ligand>
</feature>
<dbReference type="NCBIfam" id="TIGR00571">
    <property type="entry name" value="dam"/>
    <property type="match status" value="1"/>
</dbReference>
<keyword evidence="5 8" id="KW-0949">S-adenosyl-L-methionine</keyword>
<dbReference type="GO" id="GO:0032259">
    <property type="term" value="P:methylation"/>
    <property type="evidence" value="ECO:0007669"/>
    <property type="project" value="UniProtKB-KW"/>
</dbReference>
<feature type="binding site" evidence="7">
    <location>
        <position position="9"/>
    </location>
    <ligand>
        <name>S-adenosyl-L-methionine</name>
        <dbReference type="ChEBI" id="CHEBI:59789"/>
    </ligand>
</feature>
<dbReference type="Gene3D" id="3.40.50.150">
    <property type="entry name" value="Vaccinia Virus protein VP39"/>
    <property type="match status" value="1"/>
</dbReference>
<evidence type="ECO:0000313" key="10">
    <source>
        <dbReference type="Proteomes" id="UP000463470"/>
    </source>
</evidence>
<dbReference type="InterPro" id="IPR023095">
    <property type="entry name" value="Ade_MeTrfase_dom_2"/>
</dbReference>
<reference evidence="9 10" key="1">
    <citation type="submission" date="2020-01" db="EMBL/GenBank/DDBJ databases">
        <title>Whole-genome sequence of Heliobacterium undosum DSM 13378.</title>
        <authorList>
            <person name="Kyndt J.A."/>
            <person name="Meyer T.E."/>
        </authorList>
    </citation>
    <scope>NUCLEOTIDE SEQUENCE [LARGE SCALE GENOMIC DNA]</scope>
    <source>
        <strain evidence="9 10">DSM 13378</strain>
    </source>
</reference>
<gene>
    <name evidence="9" type="ORF">GTO91_09285</name>
</gene>
<feature type="binding site" evidence="7">
    <location>
        <position position="13"/>
    </location>
    <ligand>
        <name>S-adenosyl-L-methionine</name>
        <dbReference type="ChEBI" id="CHEBI:59789"/>
    </ligand>
</feature>
<evidence type="ECO:0000256" key="6">
    <source>
        <dbReference type="ARBA" id="ARBA00047942"/>
    </source>
</evidence>
<dbReference type="PIRSF" id="PIRSF000398">
    <property type="entry name" value="M_m6A_EcoRV"/>
    <property type="match status" value="1"/>
</dbReference>
<dbReference type="PANTHER" id="PTHR30481:SF3">
    <property type="entry name" value="DNA ADENINE METHYLASE"/>
    <property type="match status" value="1"/>
</dbReference>
<dbReference type="InterPro" id="IPR012327">
    <property type="entry name" value="MeTrfase_D12"/>
</dbReference>